<dbReference type="PROSITE" id="PS50977">
    <property type="entry name" value="HTH_TETR_2"/>
    <property type="match status" value="1"/>
</dbReference>
<evidence type="ECO:0000259" key="5">
    <source>
        <dbReference type="PROSITE" id="PS50977"/>
    </source>
</evidence>
<reference evidence="6 7" key="1">
    <citation type="submission" date="2018-06" db="EMBL/GenBank/DDBJ databases">
        <title>Complete genome sequencing of Azospirillum sp. M2T2B2.</title>
        <authorList>
            <person name="Heo J."/>
            <person name="Kim S.-J."/>
            <person name="Kwon S.-W."/>
            <person name="Anandham R."/>
        </authorList>
    </citation>
    <scope>NUCLEOTIDE SEQUENCE [LARGE SCALE GENOMIC DNA]</scope>
    <source>
        <strain evidence="6 7">M2T2B2</strain>
        <plasmid evidence="6 7">unnamed3</plasmid>
    </source>
</reference>
<dbReference type="SUPFAM" id="SSF48498">
    <property type="entry name" value="Tetracyclin repressor-like, C-terminal domain"/>
    <property type="match status" value="1"/>
</dbReference>
<dbReference type="Gene3D" id="1.10.357.10">
    <property type="entry name" value="Tetracycline Repressor, domain 2"/>
    <property type="match status" value="1"/>
</dbReference>
<evidence type="ECO:0000256" key="4">
    <source>
        <dbReference type="PROSITE-ProRule" id="PRU00335"/>
    </source>
</evidence>
<dbReference type="SUPFAM" id="SSF46689">
    <property type="entry name" value="Homeodomain-like"/>
    <property type="match status" value="1"/>
</dbReference>
<gene>
    <name evidence="6" type="ORF">DM194_22995</name>
</gene>
<dbReference type="Pfam" id="PF00440">
    <property type="entry name" value="TetR_N"/>
    <property type="match status" value="1"/>
</dbReference>
<dbReference type="OrthoDB" id="9795242at2"/>
<organism evidence="6 7">
    <name type="scientific">Azospirillum ramasamyi</name>
    <dbReference type="NCBI Taxonomy" id="682998"/>
    <lineage>
        <taxon>Bacteria</taxon>
        <taxon>Pseudomonadati</taxon>
        <taxon>Pseudomonadota</taxon>
        <taxon>Alphaproteobacteria</taxon>
        <taxon>Rhodospirillales</taxon>
        <taxon>Azospirillaceae</taxon>
        <taxon>Azospirillum</taxon>
    </lineage>
</organism>
<dbReference type="PANTHER" id="PTHR47506">
    <property type="entry name" value="TRANSCRIPTIONAL REGULATORY PROTEIN"/>
    <property type="match status" value="1"/>
</dbReference>
<protein>
    <submittedName>
        <fullName evidence="6">TetR/AcrR family transcriptional regulator</fullName>
    </submittedName>
</protein>
<dbReference type="Gene3D" id="1.10.10.60">
    <property type="entry name" value="Homeodomain-like"/>
    <property type="match status" value="1"/>
</dbReference>
<sequence>MCSLRKCSERYINSDRGFAQGENIVVATESSSKETSGARGRRRSFDVDEAVETAMKLFHARGYDAVGVAELGAELGIKPPSFYAAFGSKAGLFERALQRYAAGEANIFARAREGGGGVAEVIGRTLLLAARLYPERNGVAGCLVLDGARNSADPEACALAEALKKAAVSELRDFIAGEAPDRAGELADFVVIAMKGMSAAARDGADEAALTVFAEMAANAFRRELAAV</sequence>
<evidence type="ECO:0000256" key="2">
    <source>
        <dbReference type="ARBA" id="ARBA00023125"/>
    </source>
</evidence>
<keyword evidence="7" id="KW-1185">Reference proteome</keyword>
<dbReference type="InterPro" id="IPR036271">
    <property type="entry name" value="Tet_transcr_reg_TetR-rel_C_sf"/>
</dbReference>
<evidence type="ECO:0000313" key="6">
    <source>
        <dbReference type="EMBL" id="AWU97164.1"/>
    </source>
</evidence>
<evidence type="ECO:0000313" key="7">
    <source>
        <dbReference type="Proteomes" id="UP000249605"/>
    </source>
</evidence>
<evidence type="ECO:0000256" key="3">
    <source>
        <dbReference type="ARBA" id="ARBA00023163"/>
    </source>
</evidence>
<dbReference type="KEGG" id="azm:DM194_22995"/>
<dbReference type="InterPro" id="IPR009057">
    <property type="entry name" value="Homeodomain-like_sf"/>
</dbReference>
<keyword evidence="6" id="KW-0614">Plasmid</keyword>
<dbReference type="AlphaFoldDB" id="A0A2U9SCK9"/>
<feature type="DNA-binding region" description="H-T-H motif" evidence="4">
    <location>
        <begin position="67"/>
        <end position="86"/>
    </location>
</feature>
<proteinExistence type="predicted"/>
<keyword evidence="1" id="KW-0805">Transcription regulation</keyword>
<feature type="domain" description="HTH tetR-type" evidence="5">
    <location>
        <begin position="44"/>
        <end position="104"/>
    </location>
</feature>
<dbReference type="InterPro" id="IPR001647">
    <property type="entry name" value="HTH_TetR"/>
</dbReference>
<dbReference type="GO" id="GO:0003677">
    <property type="term" value="F:DNA binding"/>
    <property type="evidence" value="ECO:0007669"/>
    <property type="project" value="UniProtKB-UniRule"/>
</dbReference>
<geneLocation type="plasmid" evidence="6 7">
    <name>unnamed3</name>
</geneLocation>
<accession>A0A2U9SCK9</accession>
<name>A0A2U9SCK9_9PROT</name>
<evidence type="ECO:0000256" key="1">
    <source>
        <dbReference type="ARBA" id="ARBA00023015"/>
    </source>
</evidence>
<dbReference type="Proteomes" id="UP000249605">
    <property type="component" value="Plasmid unnamed3"/>
</dbReference>
<keyword evidence="3" id="KW-0804">Transcription</keyword>
<keyword evidence="2 4" id="KW-0238">DNA-binding</keyword>
<dbReference type="PANTHER" id="PTHR47506:SF1">
    <property type="entry name" value="HTH-TYPE TRANSCRIPTIONAL REGULATOR YJDC"/>
    <property type="match status" value="1"/>
</dbReference>
<dbReference type="EMBL" id="CP029833">
    <property type="protein sequence ID" value="AWU97164.1"/>
    <property type="molecule type" value="Genomic_DNA"/>
</dbReference>